<proteinExistence type="predicted"/>
<evidence type="ECO:0000256" key="1">
    <source>
        <dbReference type="SAM" id="MobiDB-lite"/>
    </source>
</evidence>
<dbReference type="OrthoDB" id="544942at2759"/>
<feature type="region of interest" description="Disordered" evidence="1">
    <location>
        <begin position="264"/>
        <end position="286"/>
    </location>
</feature>
<feature type="compositionally biased region" description="Basic residues" evidence="1">
    <location>
        <begin position="274"/>
        <end position="283"/>
    </location>
</feature>
<dbReference type="AlphaFoldDB" id="A0A835SNT6"/>
<dbReference type="EMBL" id="JAEHOC010000027">
    <property type="protein sequence ID" value="KAG2430552.1"/>
    <property type="molecule type" value="Genomic_DNA"/>
</dbReference>
<evidence type="ECO:0000313" key="3">
    <source>
        <dbReference type="Proteomes" id="UP000650467"/>
    </source>
</evidence>
<organism evidence="2 3">
    <name type="scientific">Chlamydomonas incerta</name>
    <dbReference type="NCBI Taxonomy" id="51695"/>
    <lineage>
        <taxon>Eukaryota</taxon>
        <taxon>Viridiplantae</taxon>
        <taxon>Chlorophyta</taxon>
        <taxon>core chlorophytes</taxon>
        <taxon>Chlorophyceae</taxon>
        <taxon>CS clade</taxon>
        <taxon>Chlamydomonadales</taxon>
        <taxon>Chlamydomonadaceae</taxon>
        <taxon>Chlamydomonas</taxon>
    </lineage>
</organism>
<name>A0A835SNT6_CHLIN</name>
<evidence type="ECO:0000313" key="2">
    <source>
        <dbReference type="EMBL" id="KAG2430552.1"/>
    </source>
</evidence>
<feature type="region of interest" description="Disordered" evidence="1">
    <location>
        <begin position="136"/>
        <end position="185"/>
    </location>
</feature>
<sequence>MLNSGKLALTGAQCAFVRGREGGLCSCVSASIVDTPKESEPVNTDLPACDSEEATCALAESAEPEGDWVEVHHGSHSAKSRLTDVQAAEVAAVQTRLEATARKEESGAWERLAPYIAALPHAVQRARIPKPGAEAAAKAKAEKRAARKQKDRARVLVTRVRGGGHSGRRRYGAPPPQPAPKPTGPYATLRWPPPRVVAAALKAAPATQKSVAFVVHTPREYYCEPEAEPAASSSFEPYLLDMSEEFEEKLMKSARGAKRHAAAVGKTSAGASHHPGHGHKRGGRAGGGLVLRPIGEADGSFALRIAHPSEQRLQAARPSGFIPVGEARARRQLHRASAACRATCKADVPVAQLWPYL</sequence>
<gene>
    <name evidence="2" type="ORF">HXX76_010071</name>
</gene>
<comment type="caution">
    <text evidence="2">The sequence shown here is derived from an EMBL/GenBank/DDBJ whole genome shotgun (WGS) entry which is preliminary data.</text>
</comment>
<reference evidence="2" key="1">
    <citation type="journal article" date="2020" name="bioRxiv">
        <title>Comparative genomics of Chlamydomonas.</title>
        <authorList>
            <person name="Craig R.J."/>
            <person name="Hasan A.R."/>
            <person name="Ness R.W."/>
            <person name="Keightley P.D."/>
        </authorList>
    </citation>
    <scope>NUCLEOTIDE SEQUENCE</scope>
    <source>
        <strain evidence="2">SAG 7.73</strain>
    </source>
</reference>
<feature type="compositionally biased region" description="Pro residues" evidence="1">
    <location>
        <begin position="173"/>
        <end position="183"/>
    </location>
</feature>
<keyword evidence="3" id="KW-1185">Reference proteome</keyword>
<protein>
    <submittedName>
        <fullName evidence="2">Uncharacterized protein</fullName>
    </submittedName>
</protein>
<dbReference type="Proteomes" id="UP000650467">
    <property type="component" value="Unassembled WGS sequence"/>
</dbReference>
<accession>A0A835SNT6</accession>